<comment type="similarity">
    <text evidence="1 4">Belongs to the MinE family.</text>
</comment>
<keyword evidence="4" id="KW-0131">Cell cycle</keyword>
<evidence type="ECO:0000313" key="5">
    <source>
        <dbReference type="EMBL" id="PNG25163.1"/>
    </source>
</evidence>
<organism evidence="5 6">
    <name type="scientific">Methylocella silvestris</name>
    <dbReference type="NCBI Taxonomy" id="199596"/>
    <lineage>
        <taxon>Bacteria</taxon>
        <taxon>Pseudomonadati</taxon>
        <taxon>Pseudomonadota</taxon>
        <taxon>Alphaproteobacteria</taxon>
        <taxon>Hyphomicrobiales</taxon>
        <taxon>Beijerinckiaceae</taxon>
        <taxon>Methylocella</taxon>
    </lineage>
</organism>
<dbReference type="Pfam" id="PF03776">
    <property type="entry name" value="MinE"/>
    <property type="match status" value="1"/>
</dbReference>
<dbReference type="AlphaFoldDB" id="A0A2J7TEI7"/>
<dbReference type="Proteomes" id="UP000236286">
    <property type="component" value="Unassembled WGS sequence"/>
</dbReference>
<protein>
    <recommendedName>
        <fullName evidence="2 4">Cell division topological specificity factor</fullName>
    </recommendedName>
</protein>
<keyword evidence="4 5" id="KW-0132">Cell division</keyword>
<dbReference type="InterPro" id="IPR036707">
    <property type="entry name" value="MinE_sf"/>
</dbReference>
<evidence type="ECO:0000256" key="3">
    <source>
        <dbReference type="ARBA" id="ARBA00025265"/>
    </source>
</evidence>
<dbReference type="EMBL" id="PDZR01000019">
    <property type="protein sequence ID" value="PNG25163.1"/>
    <property type="molecule type" value="Genomic_DNA"/>
</dbReference>
<comment type="caution">
    <text evidence="5">The sequence shown here is derived from an EMBL/GenBank/DDBJ whole genome shotgun (WGS) entry which is preliminary data.</text>
</comment>
<proteinExistence type="inferred from homology"/>
<name>A0A2J7TEI7_METSI</name>
<dbReference type="RefSeq" id="WP_102844589.1">
    <property type="nucleotide sequence ID" value="NZ_PDZR01000019.1"/>
</dbReference>
<dbReference type="HAMAP" id="MF_00262">
    <property type="entry name" value="MinE"/>
    <property type="match status" value="1"/>
</dbReference>
<accession>A0A2J7TEI7</accession>
<gene>
    <name evidence="4" type="primary">minE</name>
    <name evidence="5" type="ORF">CR492_15295</name>
</gene>
<evidence type="ECO:0000256" key="2">
    <source>
        <dbReference type="ARBA" id="ARBA00020112"/>
    </source>
</evidence>
<dbReference type="GO" id="GO:0032955">
    <property type="term" value="P:regulation of division septum assembly"/>
    <property type="evidence" value="ECO:0007669"/>
    <property type="project" value="InterPro"/>
</dbReference>
<dbReference type="SUPFAM" id="SSF55229">
    <property type="entry name" value="Cell division protein MinE topological specificity domain"/>
    <property type="match status" value="1"/>
</dbReference>
<evidence type="ECO:0000256" key="1">
    <source>
        <dbReference type="ARBA" id="ARBA00008168"/>
    </source>
</evidence>
<dbReference type="InterPro" id="IPR005527">
    <property type="entry name" value="MinE"/>
</dbReference>
<sequence length="111" mass="12121">MNFMSFFKRPSTAPVAKDRLKLLLAHERVAIGNSDVVALLREEIVAVIAKHFPVESNAIKVRMETGEAISTLEVEVEIPTPLCVNVRLNANDDAKKKTEPQSRPIEAAAGG</sequence>
<dbReference type="Gene3D" id="3.30.1070.10">
    <property type="entry name" value="Cell division topological specificity factor MinE"/>
    <property type="match status" value="1"/>
</dbReference>
<dbReference type="OrthoDB" id="9802655at2"/>
<comment type="function">
    <text evidence="3 4">Prevents the cell division inhibition by proteins MinC and MinD at internal division sites while permitting inhibition at polar sites. This ensures cell division at the proper site by restricting the formation of a division septum at the midpoint of the long axis of the cell.</text>
</comment>
<reference evidence="5 6" key="1">
    <citation type="submission" date="2017-10" db="EMBL/GenBank/DDBJ databases">
        <title>Genome announcement of Methylocella silvestris TVC from permafrost.</title>
        <authorList>
            <person name="Wang J."/>
            <person name="Geng K."/>
            <person name="Ul-Haque F."/>
            <person name="Crombie A.T."/>
            <person name="Street L.E."/>
            <person name="Wookey P.A."/>
            <person name="Murrell J.C."/>
            <person name="Pratscher J."/>
        </authorList>
    </citation>
    <scope>NUCLEOTIDE SEQUENCE [LARGE SCALE GENOMIC DNA]</scope>
    <source>
        <strain evidence="5 6">TVC</strain>
    </source>
</reference>
<evidence type="ECO:0000256" key="4">
    <source>
        <dbReference type="HAMAP-Rule" id="MF_00262"/>
    </source>
</evidence>
<dbReference type="NCBIfam" id="NF001422">
    <property type="entry name" value="PRK00296.1"/>
    <property type="match status" value="1"/>
</dbReference>
<dbReference type="NCBIfam" id="TIGR01215">
    <property type="entry name" value="minE"/>
    <property type="match status" value="1"/>
</dbReference>
<evidence type="ECO:0000313" key="6">
    <source>
        <dbReference type="Proteomes" id="UP000236286"/>
    </source>
</evidence>
<dbReference type="GO" id="GO:0051301">
    <property type="term" value="P:cell division"/>
    <property type="evidence" value="ECO:0007669"/>
    <property type="project" value="UniProtKB-KW"/>
</dbReference>